<sequence length="196" mass="19658">MSSKPEPRGRAARLARLLPGKGPQAARAPFVLLVVLLLGGGLIGLLVLNSALSEGAFQMDDLKKDTKNLTDEEQALQRDIDSYSAPDALQRRARQLGMVPGGDPAFLNPDGTVKGVPSAAAEQSAAYDLPVSVRPPESLTGSVPPAAPAPAAAADGTAPDTGQSAPAAPSGSDTAAPAGQADATGPQPATTPTPGR</sequence>
<dbReference type="Pfam" id="PF04977">
    <property type="entry name" value="DivIC"/>
    <property type="match status" value="1"/>
</dbReference>
<comment type="caution">
    <text evidence="2">The sequence shown here is derived from an EMBL/GenBank/DDBJ whole genome shotgun (WGS) entry which is preliminary data.</text>
</comment>
<feature type="region of interest" description="Disordered" evidence="1">
    <location>
        <begin position="132"/>
        <end position="196"/>
    </location>
</feature>
<dbReference type="EMBL" id="JBHSDP010000027">
    <property type="protein sequence ID" value="MFC4332220.1"/>
    <property type="molecule type" value="Genomic_DNA"/>
</dbReference>
<evidence type="ECO:0000256" key="1">
    <source>
        <dbReference type="SAM" id="MobiDB-lite"/>
    </source>
</evidence>
<keyword evidence="3" id="KW-1185">Reference proteome</keyword>
<accession>A0ABV8TN90</accession>
<protein>
    <submittedName>
        <fullName evidence="2">Septum formation initiator family protein</fullName>
    </submittedName>
</protein>
<dbReference type="InterPro" id="IPR007060">
    <property type="entry name" value="FtsL/DivIC"/>
</dbReference>
<organism evidence="2 3">
    <name type="scientific">Streptomyces andamanensis</name>
    <dbReference type="NCBI Taxonomy" id="1565035"/>
    <lineage>
        <taxon>Bacteria</taxon>
        <taxon>Bacillati</taxon>
        <taxon>Actinomycetota</taxon>
        <taxon>Actinomycetes</taxon>
        <taxon>Kitasatosporales</taxon>
        <taxon>Streptomycetaceae</taxon>
        <taxon>Streptomyces</taxon>
    </lineage>
</organism>
<proteinExistence type="predicted"/>
<name>A0ABV8TN90_9ACTN</name>
<evidence type="ECO:0000313" key="2">
    <source>
        <dbReference type="EMBL" id="MFC4332220.1"/>
    </source>
</evidence>
<dbReference type="RefSeq" id="WP_381743735.1">
    <property type="nucleotide sequence ID" value="NZ_JBHSDP010000027.1"/>
</dbReference>
<dbReference type="Proteomes" id="UP001595824">
    <property type="component" value="Unassembled WGS sequence"/>
</dbReference>
<evidence type="ECO:0000313" key="3">
    <source>
        <dbReference type="Proteomes" id="UP001595824"/>
    </source>
</evidence>
<feature type="region of interest" description="Disordered" evidence="1">
    <location>
        <begin position="100"/>
        <end position="119"/>
    </location>
</feature>
<feature type="compositionally biased region" description="Low complexity" evidence="1">
    <location>
        <begin position="149"/>
        <end position="162"/>
    </location>
</feature>
<gene>
    <name evidence="2" type="ORF">ACFPC0_31535</name>
</gene>
<reference evidence="3" key="1">
    <citation type="journal article" date="2019" name="Int. J. Syst. Evol. Microbiol.">
        <title>The Global Catalogue of Microorganisms (GCM) 10K type strain sequencing project: providing services to taxonomists for standard genome sequencing and annotation.</title>
        <authorList>
            <consortium name="The Broad Institute Genomics Platform"/>
            <consortium name="The Broad Institute Genome Sequencing Center for Infectious Disease"/>
            <person name="Wu L."/>
            <person name="Ma J."/>
        </authorList>
    </citation>
    <scope>NUCLEOTIDE SEQUENCE [LARGE SCALE GENOMIC DNA]</scope>
    <source>
        <strain evidence="3">PCU 347</strain>
    </source>
</reference>